<dbReference type="GO" id="GO:0004803">
    <property type="term" value="F:transposase activity"/>
    <property type="evidence" value="ECO:0007669"/>
    <property type="project" value="InterPro"/>
</dbReference>
<evidence type="ECO:0000256" key="2">
    <source>
        <dbReference type="ARBA" id="ARBA00010075"/>
    </source>
</evidence>
<dbReference type="PANTHER" id="PTHR35604">
    <property type="entry name" value="TRANSPOSASE INSH FOR INSERTION SEQUENCE ELEMENT IS5A-RELATED"/>
    <property type="match status" value="1"/>
</dbReference>
<evidence type="ECO:0000259" key="6">
    <source>
        <dbReference type="Pfam" id="PF01609"/>
    </source>
</evidence>
<dbReference type="NCBIfam" id="NF033581">
    <property type="entry name" value="transpos_IS5_4"/>
    <property type="match status" value="1"/>
</dbReference>
<dbReference type="EMBL" id="QAOI01000003">
    <property type="protein sequence ID" value="PTQ78372.1"/>
    <property type="molecule type" value="Genomic_DNA"/>
</dbReference>
<evidence type="ECO:0000256" key="4">
    <source>
        <dbReference type="ARBA" id="ARBA00023125"/>
    </source>
</evidence>
<reference evidence="8 9" key="1">
    <citation type="submission" date="2018-04" db="EMBL/GenBank/DDBJ databases">
        <title>Active sludge and wastewater microbial communities from Klosterneuburg, Austria.</title>
        <authorList>
            <person name="Wagner M."/>
        </authorList>
    </citation>
    <scope>NUCLEOTIDE SEQUENCE [LARGE SCALE GENOMIC DNA]</scope>
    <source>
        <strain evidence="8 9">Nm49</strain>
    </source>
</reference>
<comment type="function">
    <text evidence="1">Involved in the transposition of the insertion sequence IS5.</text>
</comment>
<feature type="domain" description="Transposase IS4-like" evidence="6">
    <location>
        <begin position="182"/>
        <end position="270"/>
    </location>
</feature>
<keyword evidence="5" id="KW-0233">DNA recombination</keyword>
<dbReference type="Proteomes" id="UP000244128">
    <property type="component" value="Unassembled WGS sequence"/>
</dbReference>
<evidence type="ECO:0000313" key="9">
    <source>
        <dbReference type="Proteomes" id="UP000244128"/>
    </source>
</evidence>
<dbReference type="Pfam" id="PF01609">
    <property type="entry name" value="DDE_Tnp_1"/>
    <property type="match status" value="1"/>
</dbReference>
<evidence type="ECO:0000256" key="1">
    <source>
        <dbReference type="ARBA" id="ARBA00003544"/>
    </source>
</evidence>
<dbReference type="AlphaFoldDB" id="A0A2T5I3I1"/>
<comment type="similarity">
    <text evidence="2">Belongs to the transposase 11 family.</text>
</comment>
<name>A0A2T5I3I1_9PROT</name>
<feature type="domain" description="Transposase InsH N-terminal" evidence="7">
    <location>
        <begin position="11"/>
        <end position="107"/>
    </location>
</feature>
<gene>
    <name evidence="8" type="ORF">C8R26_103134</name>
</gene>
<evidence type="ECO:0000313" key="8">
    <source>
        <dbReference type="EMBL" id="PTQ78372.1"/>
    </source>
</evidence>
<dbReference type="Pfam" id="PF05598">
    <property type="entry name" value="DUF772"/>
    <property type="match status" value="1"/>
</dbReference>
<dbReference type="InterPro" id="IPR002559">
    <property type="entry name" value="Transposase_11"/>
</dbReference>
<dbReference type="InterPro" id="IPR008490">
    <property type="entry name" value="Transposase_InsH_N"/>
</dbReference>
<sequence>MSFSEYDVTRRTRKGNFLKQIDQLIDWNLLEKVIAVYYAPVSDATGRPAYPGLLLFKMLLAGIWNGGLSDESVEDMANSNLHVMRFLGLSLEDDVPDHSVLSRFRTRLTAAGAWDGLLAQVNAQIQAHDIMVRQGCHVDASITQSPRKPRTKPAYEVVCDREEWDDETDAQTAMQVIEVVQPGVDTEARWVRKGGRPVFGYKQHTVVDSNGLVLAVETTPANCHDSKPLLDLLDKADIRSGTRVHADKAYSSQKHRAALKSRGIKTAFRARPRRTIH</sequence>
<dbReference type="PANTHER" id="PTHR35604:SF2">
    <property type="entry name" value="TRANSPOSASE INSH FOR INSERTION SEQUENCE ELEMENT IS5A-RELATED"/>
    <property type="match status" value="1"/>
</dbReference>
<evidence type="ECO:0000256" key="5">
    <source>
        <dbReference type="ARBA" id="ARBA00023172"/>
    </source>
</evidence>
<dbReference type="RefSeq" id="WP_181258382.1">
    <property type="nucleotide sequence ID" value="NZ_QAOI01000003.1"/>
</dbReference>
<evidence type="ECO:0000256" key="3">
    <source>
        <dbReference type="ARBA" id="ARBA00022578"/>
    </source>
</evidence>
<protein>
    <submittedName>
        <fullName evidence="8">IS5 family transposase</fullName>
    </submittedName>
</protein>
<accession>A0A2T5I3I1</accession>
<keyword evidence="3" id="KW-0815">Transposition</keyword>
<proteinExistence type="inferred from homology"/>
<dbReference type="GO" id="GO:0006313">
    <property type="term" value="P:DNA transposition"/>
    <property type="evidence" value="ECO:0007669"/>
    <property type="project" value="InterPro"/>
</dbReference>
<keyword evidence="4" id="KW-0238">DNA-binding</keyword>
<organism evidence="8 9">
    <name type="scientific">Nitrosomonas oligotropha</name>
    <dbReference type="NCBI Taxonomy" id="42354"/>
    <lineage>
        <taxon>Bacteria</taxon>
        <taxon>Pseudomonadati</taxon>
        <taxon>Pseudomonadota</taxon>
        <taxon>Betaproteobacteria</taxon>
        <taxon>Nitrosomonadales</taxon>
        <taxon>Nitrosomonadaceae</taxon>
        <taxon>Nitrosomonas</taxon>
    </lineage>
</organism>
<evidence type="ECO:0000259" key="7">
    <source>
        <dbReference type="Pfam" id="PF05598"/>
    </source>
</evidence>
<dbReference type="InterPro" id="IPR047959">
    <property type="entry name" value="Transpos_IS5"/>
</dbReference>
<comment type="caution">
    <text evidence="8">The sequence shown here is derived from an EMBL/GenBank/DDBJ whole genome shotgun (WGS) entry which is preliminary data.</text>
</comment>
<dbReference type="GO" id="GO:0003677">
    <property type="term" value="F:DNA binding"/>
    <property type="evidence" value="ECO:0007669"/>
    <property type="project" value="UniProtKB-KW"/>
</dbReference>